<dbReference type="eggNOG" id="COG4679">
    <property type="taxonomic scope" value="Bacteria"/>
</dbReference>
<dbReference type="AlphaFoldDB" id="U4TLF8"/>
<reference evidence="2" key="1">
    <citation type="journal article" date="2013" name="Genome Announc.">
        <title>Whole-Genome Sequencing of Lactobacillus shenzhenensis Strain LY-73T.</title>
        <authorList>
            <person name="Lin Z."/>
            <person name="Liu Z."/>
            <person name="Yang R."/>
            <person name="Zou Y."/>
            <person name="Wan D."/>
            <person name="Chen J."/>
            <person name="Guo M."/>
            <person name="Zhao J."/>
            <person name="Fang C."/>
            <person name="Yang R."/>
            <person name="Liu F."/>
        </authorList>
    </citation>
    <scope>NUCLEOTIDE SEQUENCE [LARGE SCALE GENOMIC DNA]</scope>
    <source>
        <strain evidence="2">LY-73</strain>
    </source>
</reference>
<gene>
    <name evidence="1" type="ORF">L248_1508</name>
</gene>
<evidence type="ECO:0000313" key="2">
    <source>
        <dbReference type="Proteomes" id="UP000030647"/>
    </source>
</evidence>
<proteinExistence type="predicted"/>
<dbReference type="RefSeq" id="WP_022530521.1">
    <property type="nucleotide sequence ID" value="NZ_KI271602.1"/>
</dbReference>
<sequence>MEKPEFEIFIRPNGHAEFLDFLGTLSQDDQDMVNGLIKAVEDVGMLHAIRKQWVKKLARNLYELRMSTDDTIQRVIYFHVAGPRYIITHGFTKKQEKTPRRQI</sequence>
<dbReference type="EMBL" id="KI271602">
    <property type="protein sequence ID" value="ERL64230.1"/>
    <property type="molecule type" value="Genomic_DNA"/>
</dbReference>
<organism evidence="1 2">
    <name type="scientific">Schleiferilactobacillus shenzhenensis LY-73</name>
    <dbReference type="NCBI Taxonomy" id="1231336"/>
    <lineage>
        <taxon>Bacteria</taxon>
        <taxon>Bacillati</taxon>
        <taxon>Bacillota</taxon>
        <taxon>Bacilli</taxon>
        <taxon>Lactobacillales</taxon>
        <taxon>Lactobacillaceae</taxon>
        <taxon>Schleiferilactobacillus</taxon>
    </lineage>
</organism>
<dbReference type="Pfam" id="PF05973">
    <property type="entry name" value="Gp49"/>
    <property type="match status" value="1"/>
</dbReference>
<dbReference type="OrthoDB" id="573082at2"/>
<evidence type="ECO:0000313" key="1">
    <source>
        <dbReference type="EMBL" id="ERL64230.1"/>
    </source>
</evidence>
<accession>U4TLF8</accession>
<dbReference type="HOGENOM" id="CLU_122734_4_0_9"/>
<evidence type="ECO:0008006" key="3">
    <source>
        <dbReference type="Google" id="ProtNLM"/>
    </source>
</evidence>
<dbReference type="InterPro" id="IPR009241">
    <property type="entry name" value="HigB-like"/>
</dbReference>
<keyword evidence="2" id="KW-1185">Reference proteome</keyword>
<name>U4TLF8_9LACO</name>
<dbReference type="Proteomes" id="UP000030647">
    <property type="component" value="Unassembled WGS sequence"/>
</dbReference>
<protein>
    <recommendedName>
        <fullName evidence="3">Type II toxin-antitoxin system RelE/ParE family toxin</fullName>
    </recommendedName>
</protein>
<dbReference type="STRING" id="1231336.L248_1508"/>